<name>A0ABU3BQH6_9BACT</name>
<feature type="region of interest" description="Disordered" evidence="1">
    <location>
        <begin position="83"/>
        <end position="113"/>
    </location>
</feature>
<organism evidence="2 3">
    <name type="scientific">Rubrivirga litoralis</name>
    <dbReference type="NCBI Taxonomy" id="3075598"/>
    <lineage>
        <taxon>Bacteria</taxon>
        <taxon>Pseudomonadati</taxon>
        <taxon>Rhodothermota</taxon>
        <taxon>Rhodothermia</taxon>
        <taxon>Rhodothermales</taxon>
        <taxon>Rubricoccaceae</taxon>
        <taxon>Rubrivirga</taxon>
    </lineage>
</organism>
<evidence type="ECO:0000313" key="3">
    <source>
        <dbReference type="Proteomes" id="UP001267426"/>
    </source>
</evidence>
<gene>
    <name evidence="2" type="ORF">RM540_07185</name>
</gene>
<dbReference type="Proteomes" id="UP001267426">
    <property type="component" value="Unassembled WGS sequence"/>
</dbReference>
<feature type="region of interest" description="Disordered" evidence="1">
    <location>
        <begin position="47"/>
        <end position="66"/>
    </location>
</feature>
<keyword evidence="3" id="KW-1185">Reference proteome</keyword>
<comment type="caution">
    <text evidence="2">The sequence shown here is derived from an EMBL/GenBank/DDBJ whole genome shotgun (WGS) entry which is preliminary data.</text>
</comment>
<dbReference type="EMBL" id="JAVRHT010000013">
    <property type="protein sequence ID" value="MDT0631533.1"/>
    <property type="molecule type" value="Genomic_DNA"/>
</dbReference>
<dbReference type="RefSeq" id="WP_311662876.1">
    <property type="nucleotide sequence ID" value="NZ_JAVRHT010000013.1"/>
</dbReference>
<evidence type="ECO:0008006" key="4">
    <source>
        <dbReference type="Google" id="ProtNLM"/>
    </source>
</evidence>
<evidence type="ECO:0000313" key="2">
    <source>
        <dbReference type="EMBL" id="MDT0631533.1"/>
    </source>
</evidence>
<sequence length="270" mass="27301">MDDLGPLIDDYPALSPEERADVEARVAAAPEWAAALAAAQEFAALLDAAAPRPAPPPAGGDGQRPDDAAAARLRALLAEAEDPVQKFERLTGQPLPDLPPRPTPNGKGGGRAGRGGAAAVVVLLALWGGVAAQSAATAPERARVADVGALADVDPTARGGVEPLAARLDHALSRVADARRGAPSRPARYDADALATAAADLGGLVAEAPAGSAVAQEAGLARGRVLLHLGRDADAARTLGALVRDGGYRAPEARRLLDWVRAGGANERDG</sequence>
<reference evidence="2 3" key="1">
    <citation type="submission" date="2023-09" db="EMBL/GenBank/DDBJ databases">
        <authorList>
            <person name="Rey-Velasco X."/>
        </authorList>
    </citation>
    <scope>NUCLEOTIDE SEQUENCE [LARGE SCALE GENOMIC DNA]</scope>
    <source>
        <strain evidence="2 3">F394</strain>
    </source>
</reference>
<accession>A0ABU3BQH6</accession>
<protein>
    <recommendedName>
        <fullName evidence="4">Anti-sigma factor</fullName>
    </recommendedName>
</protein>
<proteinExistence type="predicted"/>
<evidence type="ECO:0000256" key="1">
    <source>
        <dbReference type="SAM" id="MobiDB-lite"/>
    </source>
</evidence>